<proteinExistence type="predicted"/>
<gene>
    <name evidence="1" type="ORF">PFISCL1PPCAC_20902</name>
</gene>
<reference evidence="1" key="1">
    <citation type="submission" date="2023-10" db="EMBL/GenBank/DDBJ databases">
        <title>Genome assembly of Pristionchus species.</title>
        <authorList>
            <person name="Yoshida K."/>
            <person name="Sommer R.J."/>
        </authorList>
    </citation>
    <scope>NUCLEOTIDE SEQUENCE</scope>
    <source>
        <strain evidence="1">RS5133</strain>
    </source>
</reference>
<keyword evidence="2" id="KW-1185">Reference proteome</keyword>
<comment type="caution">
    <text evidence="1">The sequence shown here is derived from an EMBL/GenBank/DDBJ whole genome shotgun (WGS) entry which is preliminary data.</text>
</comment>
<organism evidence="1 2">
    <name type="scientific">Pristionchus fissidentatus</name>
    <dbReference type="NCBI Taxonomy" id="1538716"/>
    <lineage>
        <taxon>Eukaryota</taxon>
        <taxon>Metazoa</taxon>
        <taxon>Ecdysozoa</taxon>
        <taxon>Nematoda</taxon>
        <taxon>Chromadorea</taxon>
        <taxon>Rhabditida</taxon>
        <taxon>Rhabditina</taxon>
        <taxon>Diplogasteromorpha</taxon>
        <taxon>Diplogasteroidea</taxon>
        <taxon>Neodiplogasteridae</taxon>
        <taxon>Pristionchus</taxon>
    </lineage>
</organism>
<name>A0AAV5WGA0_9BILA</name>
<evidence type="ECO:0000313" key="2">
    <source>
        <dbReference type="Proteomes" id="UP001432322"/>
    </source>
</evidence>
<dbReference type="EMBL" id="BTSY01000005">
    <property type="protein sequence ID" value="GMT29605.1"/>
    <property type="molecule type" value="Genomic_DNA"/>
</dbReference>
<dbReference type="AlphaFoldDB" id="A0AAV5WGA0"/>
<feature type="non-terminal residue" evidence="1">
    <location>
        <position position="1"/>
    </location>
</feature>
<dbReference type="Proteomes" id="UP001432322">
    <property type="component" value="Unassembled WGS sequence"/>
</dbReference>
<sequence length="90" mass="10151">KNRVTGWWTLLSETGNFLQLTPRKLDDSTSACTVINQHNLIPSTKVKFDMVGFVTVIAEDRSQQVDLVVSAFKNYLCLHELTHLDAAFLV</sequence>
<feature type="non-terminal residue" evidence="1">
    <location>
        <position position="90"/>
    </location>
</feature>
<accession>A0AAV5WGA0</accession>
<protein>
    <submittedName>
        <fullName evidence="1">Uncharacterized protein</fullName>
    </submittedName>
</protein>
<evidence type="ECO:0000313" key="1">
    <source>
        <dbReference type="EMBL" id="GMT29605.1"/>
    </source>
</evidence>